<dbReference type="STRING" id="1494590.ATN84_20055"/>
<dbReference type="EMBL" id="LNTU01000038">
    <property type="protein sequence ID" value="KXF75543.1"/>
    <property type="molecule type" value="Genomic_DNA"/>
</dbReference>
<accession>A0A135HQY9</accession>
<dbReference type="InterPro" id="IPR006315">
    <property type="entry name" value="OM_autotransptr_brl_dom"/>
</dbReference>
<name>A0A135HQY9_9HYPH</name>
<proteinExistence type="predicted"/>
<dbReference type="Proteomes" id="UP000070107">
    <property type="component" value="Unassembled WGS sequence"/>
</dbReference>
<evidence type="ECO:0000313" key="3">
    <source>
        <dbReference type="Proteomes" id="UP000070107"/>
    </source>
</evidence>
<gene>
    <name evidence="2" type="ORF">ATN84_20055</name>
</gene>
<dbReference type="Gene3D" id="2.40.128.130">
    <property type="entry name" value="Autotransporter beta-domain"/>
    <property type="match status" value="1"/>
</dbReference>
<dbReference type="InterPro" id="IPR005546">
    <property type="entry name" value="Autotransporte_beta"/>
</dbReference>
<dbReference type="InterPro" id="IPR036709">
    <property type="entry name" value="Autotransporte_beta_dom_sf"/>
</dbReference>
<dbReference type="GO" id="GO:0019867">
    <property type="term" value="C:outer membrane"/>
    <property type="evidence" value="ECO:0007669"/>
    <property type="project" value="InterPro"/>
</dbReference>
<reference evidence="2 3" key="1">
    <citation type="submission" date="2015-11" db="EMBL/GenBank/DDBJ databases">
        <title>Draft genome sequence of Paramesorhizobium deserti A-3-E, a strain highly resistant to diverse beta-lactam antibiotics.</title>
        <authorList>
            <person name="Lv R."/>
            <person name="Yang X."/>
            <person name="Fang N."/>
            <person name="Guo J."/>
            <person name="Luo X."/>
            <person name="Peng F."/>
            <person name="Yang R."/>
            <person name="Cui Y."/>
            <person name="Fang C."/>
            <person name="Song Y."/>
        </authorList>
    </citation>
    <scope>NUCLEOTIDE SEQUENCE [LARGE SCALE GENOMIC DNA]</scope>
    <source>
        <strain evidence="2 3">A-3-E</strain>
    </source>
</reference>
<dbReference type="PROSITE" id="PS51208">
    <property type="entry name" value="AUTOTRANSPORTER"/>
    <property type="match status" value="1"/>
</dbReference>
<protein>
    <recommendedName>
        <fullName evidence="1">Autotransporter domain-containing protein</fullName>
    </recommendedName>
</protein>
<keyword evidence="3" id="KW-1185">Reference proteome</keyword>
<evidence type="ECO:0000259" key="1">
    <source>
        <dbReference type="PROSITE" id="PS51208"/>
    </source>
</evidence>
<dbReference type="SUPFAM" id="SSF103515">
    <property type="entry name" value="Autotransporter"/>
    <property type="match status" value="1"/>
</dbReference>
<dbReference type="AlphaFoldDB" id="A0A135HQY9"/>
<comment type="caution">
    <text evidence="2">The sequence shown here is derived from an EMBL/GenBank/DDBJ whole genome shotgun (WGS) entry which is preliminary data.</text>
</comment>
<dbReference type="NCBIfam" id="TIGR01414">
    <property type="entry name" value="autotrans_barl"/>
    <property type="match status" value="1"/>
</dbReference>
<dbReference type="Pfam" id="PF03797">
    <property type="entry name" value="Autotransporter"/>
    <property type="match status" value="1"/>
</dbReference>
<feature type="domain" description="Autotransporter" evidence="1">
    <location>
        <begin position="24"/>
        <end position="232"/>
    </location>
</feature>
<evidence type="ECO:0000313" key="2">
    <source>
        <dbReference type="EMBL" id="KXF75543.1"/>
    </source>
</evidence>
<sequence>MGYGPDEALAREGKSANVFAPTSSDTDRFAVWVQGLGSWVEWDGDGNAAALDRSIGGLLIGADGFVTETWRLGVVAGYSHSSFDLDKRASSGDSDDYHLGLYGGTRWGALGFRAGAAYTWHSIETVRSVAFPGVSDQLSADYDAGTTQVFGELGYKVDHGSFAFEPFGNLAYVNVHTDGFNENGGAAALTTLSSDADVTSPRSGCAPRQALVSERSRQQQAAWSAGVMPSVT</sequence>
<dbReference type="SMART" id="SM00869">
    <property type="entry name" value="Autotransporter"/>
    <property type="match status" value="1"/>
</dbReference>
<organism evidence="2 3">
    <name type="scientific">Paramesorhizobium deserti</name>
    <dbReference type="NCBI Taxonomy" id="1494590"/>
    <lineage>
        <taxon>Bacteria</taxon>
        <taxon>Pseudomonadati</taxon>
        <taxon>Pseudomonadota</taxon>
        <taxon>Alphaproteobacteria</taxon>
        <taxon>Hyphomicrobiales</taxon>
        <taxon>Phyllobacteriaceae</taxon>
        <taxon>Paramesorhizobium</taxon>
    </lineage>
</organism>